<sequence length="149" mass="16541">MAKKTTYRKLGQKDLYVIAGDLEGGEEVKQKFLAFSRIFNVDPGFCSGVITTMDDVEVILVHRRRFCEVAEGHMCAPVSPKGTPVVVSISTLYEKVADGAGRLLNNFENPCETEIFTGDEEVIDFGDAFKAKVVVKIELDLKKEYGDEI</sequence>
<comment type="caution">
    <text evidence="1">The sequence shown here is derived from an EMBL/GenBank/DDBJ whole genome shotgun (WGS) entry which is preliminary data.</text>
</comment>
<organism evidence="1 2">
    <name type="scientific">Candidatus Portnoybacteria bacterium CG09_land_8_20_14_0_10_44_13</name>
    <dbReference type="NCBI Taxonomy" id="1974811"/>
    <lineage>
        <taxon>Bacteria</taxon>
        <taxon>Candidatus Portnoyibacteriota</taxon>
    </lineage>
</organism>
<dbReference type="AlphaFoldDB" id="A0A2H0WUC8"/>
<dbReference type="Proteomes" id="UP000229080">
    <property type="component" value="Unassembled WGS sequence"/>
</dbReference>
<evidence type="ECO:0000313" key="1">
    <source>
        <dbReference type="EMBL" id="PIS16272.1"/>
    </source>
</evidence>
<name>A0A2H0WUC8_9BACT</name>
<protein>
    <submittedName>
        <fullName evidence="1">Uncharacterized protein</fullName>
    </submittedName>
</protein>
<proteinExistence type="predicted"/>
<evidence type="ECO:0000313" key="2">
    <source>
        <dbReference type="Proteomes" id="UP000229080"/>
    </source>
</evidence>
<dbReference type="EMBL" id="PEZF01000163">
    <property type="protein sequence ID" value="PIS16272.1"/>
    <property type="molecule type" value="Genomic_DNA"/>
</dbReference>
<accession>A0A2H0WUC8</accession>
<gene>
    <name evidence="1" type="ORF">COT61_04780</name>
</gene>
<reference evidence="2" key="1">
    <citation type="submission" date="2017-09" db="EMBL/GenBank/DDBJ databases">
        <title>Depth-based differentiation of microbial function through sediment-hosted aquifers and enrichment of novel symbionts in the deep terrestrial subsurface.</title>
        <authorList>
            <person name="Probst A.J."/>
            <person name="Ladd B."/>
            <person name="Jarett J.K."/>
            <person name="Geller-Mcgrath D.E."/>
            <person name="Sieber C.M.K."/>
            <person name="Emerson J.B."/>
            <person name="Anantharaman K."/>
            <person name="Thomas B.C."/>
            <person name="Malmstrom R."/>
            <person name="Stieglmeier M."/>
            <person name="Klingl A."/>
            <person name="Woyke T."/>
            <person name="Ryan C.M."/>
            <person name="Banfield J.F."/>
        </authorList>
    </citation>
    <scope>NUCLEOTIDE SEQUENCE [LARGE SCALE GENOMIC DNA]</scope>
</reference>